<proteinExistence type="predicted"/>
<evidence type="ECO:0000313" key="3">
    <source>
        <dbReference type="Proteomes" id="UP000070544"/>
    </source>
</evidence>
<feature type="transmembrane region" description="Helical" evidence="1">
    <location>
        <begin position="20"/>
        <end position="41"/>
    </location>
</feature>
<sequence length="57" mass="6029">MTPLELETSTGKLPATGVKAWMWLVCALVSIALGLGLGLGIRLTRVVNPGISADWNH</sequence>
<protein>
    <submittedName>
        <fullName evidence="2">Uncharacterized protein</fullName>
    </submittedName>
</protein>
<gene>
    <name evidence="2" type="ORF">M427DRAFT_62997</name>
</gene>
<keyword evidence="1" id="KW-0472">Membrane</keyword>
<organism evidence="2 3">
    <name type="scientific">Gonapodya prolifera (strain JEL478)</name>
    <name type="common">Monoblepharis prolifera</name>
    <dbReference type="NCBI Taxonomy" id="1344416"/>
    <lineage>
        <taxon>Eukaryota</taxon>
        <taxon>Fungi</taxon>
        <taxon>Fungi incertae sedis</taxon>
        <taxon>Chytridiomycota</taxon>
        <taxon>Chytridiomycota incertae sedis</taxon>
        <taxon>Monoblepharidomycetes</taxon>
        <taxon>Monoblepharidales</taxon>
        <taxon>Gonapodyaceae</taxon>
        <taxon>Gonapodya</taxon>
    </lineage>
</organism>
<reference evidence="2 3" key="1">
    <citation type="journal article" date="2015" name="Genome Biol. Evol.">
        <title>Phylogenomic analyses indicate that early fungi evolved digesting cell walls of algal ancestors of land plants.</title>
        <authorList>
            <person name="Chang Y."/>
            <person name="Wang S."/>
            <person name="Sekimoto S."/>
            <person name="Aerts A.L."/>
            <person name="Choi C."/>
            <person name="Clum A."/>
            <person name="LaButti K.M."/>
            <person name="Lindquist E.A."/>
            <person name="Yee Ngan C."/>
            <person name="Ohm R.A."/>
            <person name="Salamov A.A."/>
            <person name="Grigoriev I.V."/>
            <person name="Spatafora J.W."/>
            <person name="Berbee M.L."/>
        </authorList>
    </citation>
    <scope>NUCLEOTIDE SEQUENCE [LARGE SCALE GENOMIC DNA]</scope>
    <source>
        <strain evidence="2 3">JEL478</strain>
    </source>
</reference>
<dbReference type="Proteomes" id="UP000070544">
    <property type="component" value="Unassembled WGS sequence"/>
</dbReference>
<accession>A0A138ZZW9</accession>
<keyword evidence="1" id="KW-0812">Transmembrane</keyword>
<keyword evidence="1" id="KW-1133">Transmembrane helix</keyword>
<dbReference type="AlphaFoldDB" id="A0A138ZZW9"/>
<dbReference type="EMBL" id="KQ965838">
    <property type="protein sequence ID" value="KXS10057.1"/>
    <property type="molecule type" value="Genomic_DNA"/>
</dbReference>
<keyword evidence="3" id="KW-1185">Reference proteome</keyword>
<evidence type="ECO:0000256" key="1">
    <source>
        <dbReference type="SAM" id="Phobius"/>
    </source>
</evidence>
<evidence type="ECO:0000313" key="2">
    <source>
        <dbReference type="EMBL" id="KXS10057.1"/>
    </source>
</evidence>
<name>A0A138ZZW9_GONPJ</name>